<keyword evidence="4 6" id="KW-1133">Transmembrane helix</keyword>
<feature type="transmembrane region" description="Helical" evidence="6">
    <location>
        <begin position="325"/>
        <end position="347"/>
    </location>
</feature>
<gene>
    <name evidence="7" type="ORF">E2N92_07535</name>
</gene>
<evidence type="ECO:0000313" key="7">
    <source>
        <dbReference type="EMBL" id="QYZ79299.1"/>
    </source>
</evidence>
<evidence type="ECO:0000256" key="6">
    <source>
        <dbReference type="SAM" id="Phobius"/>
    </source>
</evidence>
<evidence type="ECO:0000256" key="4">
    <source>
        <dbReference type="ARBA" id="ARBA00022989"/>
    </source>
</evidence>
<dbReference type="InterPro" id="IPR002797">
    <property type="entry name" value="Polysacc_synth"/>
</dbReference>
<evidence type="ECO:0000256" key="5">
    <source>
        <dbReference type="ARBA" id="ARBA00023136"/>
    </source>
</evidence>
<evidence type="ECO:0000256" key="2">
    <source>
        <dbReference type="ARBA" id="ARBA00022475"/>
    </source>
</evidence>
<dbReference type="AlphaFoldDB" id="A0A8G1A2R1"/>
<feature type="transmembrane region" description="Helical" evidence="6">
    <location>
        <begin position="385"/>
        <end position="406"/>
    </location>
</feature>
<name>A0A8G1A2R1_9EURY</name>
<comment type="subcellular location">
    <subcellularLocation>
        <location evidence="1">Cell membrane</location>
        <topology evidence="1">Multi-pass membrane protein</topology>
    </subcellularLocation>
</comment>
<dbReference type="Pfam" id="PF01943">
    <property type="entry name" value="Polysacc_synt"/>
    <property type="match status" value="1"/>
</dbReference>
<dbReference type="GO" id="GO:0005886">
    <property type="term" value="C:plasma membrane"/>
    <property type="evidence" value="ECO:0007669"/>
    <property type="project" value="UniProtKB-SubCell"/>
</dbReference>
<feature type="transmembrane region" description="Helical" evidence="6">
    <location>
        <begin position="93"/>
        <end position="115"/>
    </location>
</feature>
<feature type="transmembrane region" description="Helical" evidence="6">
    <location>
        <begin position="240"/>
        <end position="267"/>
    </location>
</feature>
<evidence type="ECO:0000256" key="3">
    <source>
        <dbReference type="ARBA" id="ARBA00022692"/>
    </source>
</evidence>
<dbReference type="EMBL" id="CP037968">
    <property type="protein sequence ID" value="QYZ79299.1"/>
    <property type="molecule type" value="Genomic_DNA"/>
</dbReference>
<sequence length="534" mass="58143">MEDRDRAEVNRSFVGQFPLNLISNILLFVVNVVTGFWLTPFFISTLGIAAYGLIPLAVTITTYLGLATRSLNFTVARYLTVDLQRQEYASANLTFNTAFFGIVGLTIFLVFPVVFLLAFNVDAVFNVPLGELTDVIYLFLGIHVAFLIRTVGSTFSVSFFANNRLDLYNIVEAFGRILEVGLIVAFFLWFAPRLGYVGVAYLVTSIILLVLMIGAWRVLTPQLSVRLRSFHRGTLKEMSVFGSWMLVNEIGSLLFLQVDLIIVNIFLGPFAGGEYAVALTWSILLRTMGGVLAGVLAPMIFIYYAKEMFAEIKRMALSSVKCMGLALALPVGLLCGFGSELLTLWVGAEHAGLAPLLALLVIHLGVNLAVLPLNHVMISYSRVKIPGLATIALGAANVILALWLVVGAGWGVFGVATAGAIFFTVKSSVFMPWYSAKVLSLPVRVFFKPLVTGASATLVIALISFLLGGLVPIESWLELGVISGAIGILYLLFVWCCLFTEEERTIFGSLLPAQIRKFLLPSTGGEGSSPLEKY</sequence>
<dbReference type="PANTHER" id="PTHR30250">
    <property type="entry name" value="PST FAMILY PREDICTED COLANIC ACID TRANSPORTER"/>
    <property type="match status" value="1"/>
</dbReference>
<protein>
    <submittedName>
        <fullName evidence="7">Polysaccharide biosynthesis protein</fullName>
    </submittedName>
</protein>
<feature type="transmembrane region" description="Helical" evidence="6">
    <location>
        <begin position="479"/>
        <end position="500"/>
    </location>
</feature>
<keyword evidence="8" id="KW-1185">Reference proteome</keyword>
<dbReference type="OrthoDB" id="107091at2157"/>
<dbReference type="Proteomes" id="UP000826709">
    <property type="component" value="Chromosome"/>
</dbReference>
<dbReference type="RefSeq" id="WP_220680604.1">
    <property type="nucleotide sequence ID" value="NZ_CP037968.1"/>
</dbReference>
<reference evidence="7" key="1">
    <citation type="journal article" date="2005" name="Int. J. Syst. Evol. Microbiol.">
        <title>Methanofollis formosanus sp. nov., isolated from a fish pond.</title>
        <authorList>
            <person name="Wu S.Y."/>
            <person name="Chen S.C."/>
            <person name="Lai M.C."/>
        </authorList>
    </citation>
    <scope>NUCLEOTIDE SEQUENCE</scope>
    <source>
        <strain evidence="7">ML15</strain>
    </source>
</reference>
<keyword evidence="3 6" id="KW-0812">Transmembrane</keyword>
<evidence type="ECO:0000256" key="1">
    <source>
        <dbReference type="ARBA" id="ARBA00004651"/>
    </source>
</evidence>
<keyword evidence="5 6" id="KW-0472">Membrane</keyword>
<feature type="transmembrane region" description="Helical" evidence="6">
    <location>
        <begin position="279"/>
        <end position="304"/>
    </location>
</feature>
<feature type="transmembrane region" description="Helical" evidence="6">
    <location>
        <begin position="173"/>
        <end position="192"/>
    </location>
</feature>
<feature type="transmembrane region" description="Helical" evidence="6">
    <location>
        <begin position="48"/>
        <end position="67"/>
    </location>
</feature>
<feature type="transmembrane region" description="Helical" evidence="6">
    <location>
        <begin position="446"/>
        <end position="467"/>
    </location>
</feature>
<proteinExistence type="predicted"/>
<accession>A0A8G1A2R1</accession>
<dbReference type="PANTHER" id="PTHR30250:SF26">
    <property type="entry name" value="PSMA PROTEIN"/>
    <property type="match status" value="1"/>
</dbReference>
<organism evidence="7 8">
    <name type="scientific">Methanofollis formosanus</name>
    <dbReference type="NCBI Taxonomy" id="299308"/>
    <lineage>
        <taxon>Archaea</taxon>
        <taxon>Methanobacteriati</taxon>
        <taxon>Methanobacteriota</taxon>
        <taxon>Stenosarchaea group</taxon>
        <taxon>Methanomicrobia</taxon>
        <taxon>Methanomicrobiales</taxon>
        <taxon>Methanomicrobiaceae</taxon>
        <taxon>Methanofollis</taxon>
    </lineage>
</organism>
<feature type="transmembrane region" description="Helical" evidence="6">
    <location>
        <begin position="21"/>
        <end position="42"/>
    </location>
</feature>
<feature type="transmembrane region" description="Helical" evidence="6">
    <location>
        <begin position="412"/>
        <end position="434"/>
    </location>
</feature>
<evidence type="ECO:0000313" key="8">
    <source>
        <dbReference type="Proteomes" id="UP000826709"/>
    </source>
</evidence>
<dbReference type="KEGG" id="mfk:E2N92_07535"/>
<feature type="transmembrane region" description="Helical" evidence="6">
    <location>
        <begin position="135"/>
        <end position="161"/>
    </location>
</feature>
<keyword evidence="2" id="KW-1003">Cell membrane</keyword>
<feature type="transmembrane region" description="Helical" evidence="6">
    <location>
        <begin position="353"/>
        <end position="373"/>
    </location>
</feature>
<feature type="transmembrane region" description="Helical" evidence="6">
    <location>
        <begin position="198"/>
        <end position="219"/>
    </location>
</feature>
<dbReference type="InterPro" id="IPR050833">
    <property type="entry name" value="Poly_Biosynth_Transport"/>
</dbReference>
<reference evidence="7" key="2">
    <citation type="submission" date="2019-03" db="EMBL/GenBank/DDBJ databases">
        <authorList>
            <person name="Chen S.-C."/>
            <person name="Wu S.-Y."/>
            <person name="Lai M.-C."/>
        </authorList>
    </citation>
    <scope>NUCLEOTIDE SEQUENCE</scope>
    <source>
        <strain evidence="7">ML15</strain>
    </source>
</reference>